<keyword evidence="2" id="KW-1133">Transmembrane helix</keyword>
<feature type="transmembrane region" description="Helical" evidence="2">
    <location>
        <begin position="115"/>
        <end position="139"/>
    </location>
</feature>
<feature type="region of interest" description="Disordered" evidence="1">
    <location>
        <begin position="268"/>
        <end position="293"/>
    </location>
</feature>
<proteinExistence type="predicted"/>
<sequence length="520" mass="59091">MPRFSDMTNRWDQWVLMRCPLLWQLRLHWYLPLALLWCVLVLGIWMQWMAEPARWMGSLPGVASTAQQTPEQLALDIGSVVAWIVAVGLALWWLLRVRIHNRWREHAPVGRWGLWWEYLWGALFLSLLFAPAIAFSPIYEMRMQRQWSDTDVSAQIQTVEQVAALEALAAPRQAAMLVEWIRVLREEEVDPAKYPGIQALVWLMRGDQGAIAQTLERYGQPLQARGYVRQSASSAQDQAEHLLASYRSALQSPLAQEWRAYLAANPQPETGEKVSRAQNSNCKPPLGRSRPLDLEPDPRKCFGTYLAQSNREWLMLLERFDSRWSPPQHVQWQHPRYGLALPAYQESHLRRADRSRDDEWPRMSQLLAAASVGFFLALALVLVRLMPAMQLVAWGACLVLTLLGSVLAGMLGITNLYVLGLFPAALISVAWLRIRVLKRPWAGAVLLALGMSLALIWLAAAWSEWSRLLLPRPTGSAGPWTDTQHWLDLLMGAPAVAASTALLVALLSPLWRRWRGLPER</sequence>
<feature type="transmembrane region" description="Helical" evidence="2">
    <location>
        <begin position="441"/>
        <end position="462"/>
    </location>
</feature>
<feature type="transmembrane region" description="Helical" evidence="2">
    <location>
        <begin position="77"/>
        <end position="95"/>
    </location>
</feature>
<gene>
    <name evidence="3" type="ORF">SAMN05421547_116101</name>
</gene>
<reference evidence="3 4" key="1">
    <citation type="submission" date="2016-10" db="EMBL/GenBank/DDBJ databases">
        <authorList>
            <person name="de Groot N.N."/>
        </authorList>
    </citation>
    <scope>NUCLEOTIDE SEQUENCE [LARGE SCALE GENOMIC DNA]</scope>
    <source>
        <strain evidence="3 4">LMG 24775</strain>
    </source>
</reference>
<feature type="transmembrane region" description="Helical" evidence="2">
    <location>
        <begin position="489"/>
        <end position="511"/>
    </location>
</feature>
<feature type="transmembrane region" description="Helical" evidence="2">
    <location>
        <begin position="27"/>
        <end position="48"/>
    </location>
</feature>
<dbReference type="RefSeq" id="WP_074923071.1">
    <property type="nucleotide sequence ID" value="NZ_CP141274.1"/>
</dbReference>
<keyword evidence="2" id="KW-0472">Membrane</keyword>
<name>A0A1H3RQ30_9BURK</name>
<dbReference type="EMBL" id="FNPE01000016">
    <property type="protein sequence ID" value="SDZ27787.1"/>
    <property type="molecule type" value="Genomic_DNA"/>
</dbReference>
<dbReference type="AlphaFoldDB" id="A0A1H3RQ30"/>
<feature type="transmembrane region" description="Helical" evidence="2">
    <location>
        <begin position="392"/>
        <end position="410"/>
    </location>
</feature>
<evidence type="ECO:0000313" key="4">
    <source>
        <dbReference type="Proteomes" id="UP000183417"/>
    </source>
</evidence>
<accession>A0A1H3RQ30</accession>
<evidence type="ECO:0000256" key="2">
    <source>
        <dbReference type="SAM" id="Phobius"/>
    </source>
</evidence>
<evidence type="ECO:0000313" key="3">
    <source>
        <dbReference type="EMBL" id="SDZ27787.1"/>
    </source>
</evidence>
<feature type="transmembrane region" description="Helical" evidence="2">
    <location>
        <begin position="366"/>
        <end position="385"/>
    </location>
</feature>
<evidence type="ECO:0000256" key="1">
    <source>
        <dbReference type="SAM" id="MobiDB-lite"/>
    </source>
</evidence>
<dbReference type="Proteomes" id="UP000183417">
    <property type="component" value="Unassembled WGS sequence"/>
</dbReference>
<organism evidence="3 4">
    <name type="scientific">Delftia lacustris</name>
    <dbReference type="NCBI Taxonomy" id="558537"/>
    <lineage>
        <taxon>Bacteria</taxon>
        <taxon>Pseudomonadati</taxon>
        <taxon>Pseudomonadota</taxon>
        <taxon>Betaproteobacteria</taxon>
        <taxon>Burkholderiales</taxon>
        <taxon>Comamonadaceae</taxon>
        <taxon>Delftia</taxon>
    </lineage>
</organism>
<protein>
    <submittedName>
        <fullName evidence="3">Uncharacterized protein</fullName>
    </submittedName>
</protein>
<dbReference type="GeneID" id="94694502"/>
<feature type="transmembrane region" description="Helical" evidence="2">
    <location>
        <begin position="416"/>
        <end position="434"/>
    </location>
</feature>
<keyword evidence="2" id="KW-0812">Transmembrane</keyword>